<evidence type="ECO:0000256" key="8">
    <source>
        <dbReference type="ARBA" id="ARBA00023033"/>
    </source>
</evidence>
<evidence type="ECO:0000256" key="9">
    <source>
        <dbReference type="ARBA" id="ARBA00023128"/>
    </source>
</evidence>
<evidence type="ECO:0000256" key="3">
    <source>
        <dbReference type="ARBA" id="ARBA00022630"/>
    </source>
</evidence>
<feature type="compositionally biased region" description="Polar residues" evidence="12">
    <location>
        <begin position="346"/>
        <end position="356"/>
    </location>
</feature>
<dbReference type="UniPathway" id="UPA00232"/>
<sequence length="563" mass="59987">MLAARRVPINPSRLARALVLRTEVWRRFATGVDQPTADSSTRDYDIVIVGGGPAGLALASALASYRPIRESLSIALIEAGDLSNVRKWAPEADKYSNRVSSITNASREFLSDIGVWSHVRDERTTPVEDMKVWDGLSDARIEFSPSDLGLLMHNPNASYEMARMTENINLQHALLKRLDERPEVHIMDKVKVDSIEQENAAGGWPVVGADGFNSPVKSFAKTPSYGWAYDTHAIVATLFHSAPSPLLPHRNTTASQRFLPTGPIAFLPLSPTISSVVWSTRPSLAAALKAAHPDVVAQMINAAFRLPDVSMRYLHSIILEAQAAGTPLTAERVNEEIAWRERSHAIDSQSPLSSSDRAGAVGIPPVGSEEYPPLVTGIQPGTIASFPIRLSHAESYIGEGAGARTALVGDAAHTIHPLAGQGLNMGLADVQVLAETINKTVLQGGDVGSYTSLLPYARDRYFENHKLLSITDKLHKLYSLTNAPSVWARSVGLEVVNELDSLKGGVASRASGSRSGAGWSGAAATGLESVIGGVETVKAVASGVGGVVGAATMNLLRQAANSK</sequence>
<keyword evidence="9 11" id="KW-0496">Mitochondrion</keyword>
<dbReference type="GO" id="GO:0106364">
    <property type="term" value="F:4-hydroxy-3-all-trans-polyprenylbenzoate oxygenase activity"/>
    <property type="evidence" value="ECO:0007669"/>
    <property type="project" value="UniProtKB-EC"/>
</dbReference>
<gene>
    <name evidence="11" type="primary">COQ6</name>
    <name evidence="14" type="ORF">BOTBODRAFT_45439</name>
</gene>
<dbReference type="InParanoid" id="A0A067MB57"/>
<feature type="region of interest" description="Disordered" evidence="12">
    <location>
        <begin position="344"/>
        <end position="363"/>
    </location>
</feature>
<dbReference type="PRINTS" id="PR00420">
    <property type="entry name" value="RNGMNOXGNASE"/>
</dbReference>
<dbReference type="EMBL" id="KL198046">
    <property type="protein sequence ID" value="KDQ13003.1"/>
    <property type="molecule type" value="Genomic_DNA"/>
</dbReference>
<dbReference type="GO" id="GO:0016712">
    <property type="term" value="F:oxidoreductase activity, acting on paired donors, with incorporation or reduction of molecular oxygen, reduced flavin or flavoprotein as one donor, and incorporation of one atom of oxygen"/>
    <property type="evidence" value="ECO:0007669"/>
    <property type="project" value="UniProtKB-UniRule"/>
</dbReference>
<dbReference type="PANTHER" id="PTHR43876:SF7">
    <property type="entry name" value="UBIQUINONE BIOSYNTHESIS MONOOXYGENASE COQ6, MITOCHONDRIAL"/>
    <property type="match status" value="1"/>
</dbReference>
<evidence type="ECO:0000259" key="13">
    <source>
        <dbReference type="Pfam" id="PF01494"/>
    </source>
</evidence>
<evidence type="ECO:0000313" key="15">
    <source>
        <dbReference type="Proteomes" id="UP000027195"/>
    </source>
</evidence>
<dbReference type="EC" id="1.14.15.45" evidence="11"/>
<comment type="function">
    <text evidence="11">FAD-dependent monooxygenase required for two non-consecutive steps during ubiquinone biosynthesis. Required for the C5-ring hydroxylation during ubiquinone biosynthesis by catalyzing the hydroxylation of 4-hydroxy-3-(all-trans-polyprenyl)benzoic acid to 3,4-dihydroxy-5-(all-trans-polyprenyl)benzoic acid. Also acts downstream of coq4, for the C1-hydroxylation during ubiquinone biosynthesis by catalyzing the hydroxylation of 2-methoxy-6-(all-trans-polyprenyl)phenol to 2-methoxy-6-(all-trans-polyprenyl)benzene-1,4-diol. The electrons required for the hydroxylation reaction are funneled indirectly to coq6 from NADPH via a ferredoxin/ferredoxin reductase system.</text>
</comment>
<comment type="subunit">
    <text evidence="11">Component of a multi-subunit COQ enzyme complex, composed of at least COQ3, COQ4, COQ5, COQ6, COQ7 and COQ9.</text>
</comment>
<organism evidence="14 15">
    <name type="scientific">Botryobasidium botryosum (strain FD-172 SS1)</name>
    <dbReference type="NCBI Taxonomy" id="930990"/>
    <lineage>
        <taxon>Eukaryota</taxon>
        <taxon>Fungi</taxon>
        <taxon>Dikarya</taxon>
        <taxon>Basidiomycota</taxon>
        <taxon>Agaricomycotina</taxon>
        <taxon>Agaricomycetes</taxon>
        <taxon>Cantharellales</taxon>
        <taxon>Botryobasidiaceae</taxon>
        <taxon>Botryobasidium</taxon>
    </lineage>
</organism>
<dbReference type="InterPro" id="IPR018168">
    <property type="entry name" value="Ubi_Hdrlase_CS"/>
</dbReference>
<keyword evidence="6 11" id="KW-0274">FAD</keyword>
<accession>A0A067MB57</accession>
<proteinExistence type="inferred from homology"/>
<evidence type="ECO:0000256" key="12">
    <source>
        <dbReference type="SAM" id="MobiDB-lite"/>
    </source>
</evidence>
<dbReference type="GO" id="GO:0120538">
    <property type="term" value="F:2-methoxy-6-polyprenolphenol 4-hydroxylase activity"/>
    <property type="evidence" value="ECO:0007669"/>
    <property type="project" value="UniProtKB-EC"/>
</dbReference>
<comment type="catalytic activity">
    <reaction evidence="11">
        <text>a 2-methoxy-6-(all-trans-polyprenyl)phenol + 2 reduced [2Fe-2S]-[ferredoxin] + O2 + 2 H(+) = a 2-methoxy-6-(all-trans-polyprenyl)benzene-1,4-diol + 2 oxidized [2Fe-2S]-[ferredoxin] + H2O</text>
        <dbReference type="Rhea" id="RHEA:81183"/>
        <dbReference type="Rhea" id="RHEA-COMP:9551"/>
        <dbReference type="Rhea" id="RHEA-COMP:10000"/>
        <dbReference type="Rhea" id="RHEA-COMP:10001"/>
        <dbReference type="Rhea" id="RHEA-COMP:10858"/>
        <dbReference type="ChEBI" id="CHEBI:15377"/>
        <dbReference type="ChEBI" id="CHEBI:15378"/>
        <dbReference type="ChEBI" id="CHEBI:15379"/>
        <dbReference type="ChEBI" id="CHEBI:33737"/>
        <dbReference type="ChEBI" id="CHEBI:33738"/>
        <dbReference type="ChEBI" id="CHEBI:62731"/>
        <dbReference type="ChEBI" id="CHEBI:84166"/>
        <dbReference type="EC" id="1.14.15.46"/>
    </reaction>
</comment>
<evidence type="ECO:0000256" key="2">
    <source>
        <dbReference type="ARBA" id="ARBA00005349"/>
    </source>
</evidence>
<evidence type="ECO:0000313" key="14">
    <source>
        <dbReference type="EMBL" id="KDQ13003.1"/>
    </source>
</evidence>
<feature type="domain" description="FAD-binding" evidence="13">
    <location>
        <begin position="404"/>
        <end position="439"/>
    </location>
</feature>
<keyword evidence="10 11" id="KW-0472">Membrane</keyword>
<keyword evidence="4 11" id="KW-0831">Ubiquinone biosynthesis</keyword>
<comment type="cofactor">
    <cofactor evidence="1 11">
        <name>FAD</name>
        <dbReference type="ChEBI" id="CHEBI:57692"/>
    </cofactor>
</comment>
<dbReference type="PANTHER" id="PTHR43876">
    <property type="entry name" value="UBIQUINONE BIOSYNTHESIS MONOOXYGENASE COQ6, MITOCHONDRIAL"/>
    <property type="match status" value="1"/>
</dbReference>
<keyword evidence="3 11" id="KW-0285">Flavoprotein</keyword>
<dbReference type="EC" id="1.14.15.46" evidence="11"/>
<comment type="similarity">
    <text evidence="2 11">Belongs to the UbiH/COQ6 family.</text>
</comment>
<dbReference type="OrthoDB" id="683240at2759"/>
<comment type="pathway">
    <text evidence="11">Cofactor biosynthesis; ubiquinone biosynthesis.</text>
</comment>
<dbReference type="AlphaFoldDB" id="A0A067MB57"/>
<dbReference type="NCBIfam" id="TIGR01988">
    <property type="entry name" value="Ubi-OHases"/>
    <property type="match status" value="1"/>
</dbReference>
<evidence type="ECO:0000256" key="1">
    <source>
        <dbReference type="ARBA" id="ARBA00001974"/>
    </source>
</evidence>
<dbReference type="PROSITE" id="PS01304">
    <property type="entry name" value="UBIH"/>
    <property type="match status" value="1"/>
</dbReference>
<keyword evidence="15" id="KW-1185">Reference proteome</keyword>
<protein>
    <recommendedName>
        <fullName evidence="11">Ubiquinone biosynthesis monooxygenase COQ6, mitochondrial</fullName>
        <ecNumber evidence="11">1.14.15.45</ecNumber>
    </recommendedName>
    <alternativeName>
        <fullName evidence="11">2-methoxy-6-polyprenolphenol 4-hydroxylase</fullName>
        <ecNumber evidence="11">1.14.15.46</ecNumber>
    </alternativeName>
</protein>
<dbReference type="Pfam" id="PF01494">
    <property type="entry name" value="FAD_binding_3"/>
    <property type="match status" value="1"/>
</dbReference>
<evidence type="ECO:0000256" key="5">
    <source>
        <dbReference type="ARBA" id="ARBA00022792"/>
    </source>
</evidence>
<dbReference type="InterPro" id="IPR002938">
    <property type="entry name" value="FAD-bd"/>
</dbReference>
<dbReference type="SUPFAM" id="SSF51905">
    <property type="entry name" value="FAD/NAD(P)-binding domain"/>
    <property type="match status" value="1"/>
</dbReference>
<dbReference type="InterPro" id="IPR000689">
    <property type="entry name" value="UbQ_mOase_COQ6"/>
</dbReference>
<dbReference type="GO" id="GO:0071949">
    <property type="term" value="F:FAD binding"/>
    <property type="evidence" value="ECO:0007669"/>
    <property type="project" value="InterPro"/>
</dbReference>
<dbReference type="Proteomes" id="UP000027195">
    <property type="component" value="Unassembled WGS sequence"/>
</dbReference>
<dbReference type="FunFam" id="3.50.50.60:FF:000021">
    <property type="entry name" value="Ubiquinone biosynthesis monooxygenase COQ6"/>
    <property type="match status" value="1"/>
</dbReference>
<comment type="catalytic activity">
    <reaction evidence="11">
        <text>a 4-hydroxy-3-(all-trans-polyprenyl)benzoate + 2 reduced [2Fe-2S]-[ferredoxin] + O2 + 2 H(+) = a 3,4-dihydroxy-5-(all-trans-polyprenyl)benzoate + 2 oxidized [2Fe-2S]-[ferredoxin] + H2O</text>
        <dbReference type="Rhea" id="RHEA:81195"/>
        <dbReference type="Rhea" id="RHEA-COMP:9514"/>
        <dbReference type="Rhea" id="RHEA-COMP:10000"/>
        <dbReference type="Rhea" id="RHEA-COMP:10001"/>
        <dbReference type="Rhea" id="RHEA-COMP:10930"/>
        <dbReference type="ChEBI" id="CHEBI:15377"/>
        <dbReference type="ChEBI" id="CHEBI:15378"/>
        <dbReference type="ChEBI" id="CHEBI:15379"/>
        <dbReference type="ChEBI" id="CHEBI:33737"/>
        <dbReference type="ChEBI" id="CHEBI:33738"/>
        <dbReference type="ChEBI" id="CHEBI:64694"/>
        <dbReference type="ChEBI" id="CHEBI:78396"/>
        <dbReference type="EC" id="1.14.15.45"/>
    </reaction>
</comment>
<dbReference type="InterPro" id="IPR036188">
    <property type="entry name" value="FAD/NAD-bd_sf"/>
</dbReference>
<keyword evidence="5 11" id="KW-0999">Mitochondrion inner membrane</keyword>
<dbReference type="STRING" id="930990.A0A067MB57"/>
<dbReference type="InterPro" id="IPR010971">
    <property type="entry name" value="UbiH/COQ6"/>
</dbReference>
<reference evidence="15" key="1">
    <citation type="journal article" date="2014" name="Proc. Natl. Acad. Sci. U.S.A.">
        <title>Extensive sampling of basidiomycete genomes demonstrates inadequacy of the white-rot/brown-rot paradigm for wood decay fungi.</title>
        <authorList>
            <person name="Riley R."/>
            <person name="Salamov A.A."/>
            <person name="Brown D.W."/>
            <person name="Nagy L.G."/>
            <person name="Floudas D."/>
            <person name="Held B.W."/>
            <person name="Levasseur A."/>
            <person name="Lombard V."/>
            <person name="Morin E."/>
            <person name="Otillar R."/>
            <person name="Lindquist E.A."/>
            <person name="Sun H."/>
            <person name="LaButti K.M."/>
            <person name="Schmutz J."/>
            <person name="Jabbour D."/>
            <person name="Luo H."/>
            <person name="Baker S.E."/>
            <person name="Pisabarro A.G."/>
            <person name="Walton J.D."/>
            <person name="Blanchette R.A."/>
            <person name="Henrissat B."/>
            <person name="Martin F."/>
            <person name="Cullen D."/>
            <person name="Hibbett D.S."/>
            <person name="Grigoriev I.V."/>
        </authorList>
    </citation>
    <scope>NUCLEOTIDE SEQUENCE [LARGE SCALE GENOMIC DNA]</scope>
    <source>
        <strain evidence="15">FD-172 SS1</strain>
    </source>
</reference>
<dbReference type="FunCoup" id="A0A067MB57">
    <property type="interactions" value="295"/>
</dbReference>
<evidence type="ECO:0000256" key="4">
    <source>
        <dbReference type="ARBA" id="ARBA00022688"/>
    </source>
</evidence>
<dbReference type="Gene3D" id="3.50.50.60">
    <property type="entry name" value="FAD/NAD(P)-binding domain"/>
    <property type="match status" value="2"/>
</dbReference>
<evidence type="ECO:0000256" key="6">
    <source>
        <dbReference type="ARBA" id="ARBA00022827"/>
    </source>
</evidence>
<evidence type="ECO:0000256" key="7">
    <source>
        <dbReference type="ARBA" id="ARBA00023002"/>
    </source>
</evidence>
<dbReference type="HAMAP" id="MF_03193">
    <property type="entry name" value="COQ6_monooxygenase"/>
    <property type="match status" value="1"/>
</dbReference>
<evidence type="ECO:0000256" key="10">
    <source>
        <dbReference type="ARBA" id="ARBA00023136"/>
    </source>
</evidence>
<keyword evidence="8 11" id="KW-0503">Monooxygenase</keyword>
<comment type="subcellular location">
    <subcellularLocation>
        <location evidence="11">Mitochondrion inner membrane</location>
        <topology evidence="11">Peripheral membrane protein</topology>
        <orientation evidence="11">Matrix side</orientation>
    </subcellularLocation>
</comment>
<keyword evidence="7 11" id="KW-0560">Oxidoreductase</keyword>
<dbReference type="HOGENOM" id="CLU_009665_8_0_1"/>
<evidence type="ECO:0000256" key="11">
    <source>
        <dbReference type="HAMAP-Rule" id="MF_03193"/>
    </source>
</evidence>
<dbReference type="InterPro" id="IPR051205">
    <property type="entry name" value="UbiH/COQ6_monooxygenase"/>
</dbReference>
<name>A0A067MB57_BOTB1</name>
<dbReference type="GO" id="GO:0031314">
    <property type="term" value="C:extrinsic component of mitochondrial inner membrane"/>
    <property type="evidence" value="ECO:0007669"/>
    <property type="project" value="UniProtKB-UniRule"/>
</dbReference>